<organism evidence="1 2">
    <name type="scientific">Sinorhizobium meliloti (strain SM11)</name>
    <dbReference type="NCBI Taxonomy" id="707241"/>
    <lineage>
        <taxon>Bacteria</taxon>
        <taxon>Pseudomonadati</taxon>
        <taxon>Pseudomonadota</taxon>
        <taxon>Alphaproteobacteria</taxon>
        <taxon>Hyphomicrobiales</taxon>
        <taxon>Rhizobiaceae</taxon>
        <taxon>Sinorhizobium/Ensifer group</taxon>
        <taxon>Sinorhizobium</taxon>
    </lineage>
</organism>
<accession>F7X206</accession>
<protein>
    <submittedName>
        <fullName evidence="1">Uncharacterized protein</fullName>
    </submittedName>
</protein>
<dbReference type="EMBL" id="CP001830">
    <property type="protein sequence ID" value="AEH78170.1"/>
    <property type="molecule type" value="Genomic_DNA"/>
</dbReference>
<evidence type="ECO:0000313" key="2">
    <source>
        <dbReference type="Proteomes" id="UP000009045"/>
    </source>
</evidence>
<dbReference type="KEGG" id="smx:SM11_chr0893"/>
<proteinExistence type="predicted"/>
<dbReference type="AlphaFoldDB" id="F7X206"/>
<sequence>MEETRQGRAGPAAAVPCRGRENRLLPVARRVRREGGRTELSDRLDEAMLAVTLSFPMAADRTRAARILEKALFELVNNHVETDALGAPRKPLVIEFRYIEWGELRVAVKQVIREIGINAFAHSYGSASPESVIDVVNRRKEPGVKTQARMLRLVTENIAAGRNRPTK</sequence>
<dbReference type="HOGENOM" id="CLU_1593448_0_0_5"/>
<name>F7X206_SINMM</name>
<reference evidence="1 2" key="1">
    <citation type="journal article" date="2011" name="J. Biotechnol.">
        <title>The complete genome sequence of the dominant Sinorhizobium meliloti field isolate SM11 extends the S. meliloti pan-genome.</title>
        <authorList>
            <person name="Schneiker-Bekel S."/>
            <person name="Wibberg D."/>
            <person name="Bekel T."/>
            <person name="Blom J."/>
            <person name="Linke B."/>
            <person name="Neuweger H."/>
            <person name="Stiens M."/>
            <person name="Vorholter F.J."/>
            <person name="Weidner S."/>
            <person name="Goesmann A."/>
            <person name="Puhler A."/>
            <person name="Schluter A."/>
        </authorList>
    </citation>
    <scope>NUCLEOTIDE SEQUENCE [LARGE SCALE GENOMIC DNA]</scope>
    <source>
        <strain evidence="1 2">SM11</strain>
    </source>
</reference>
<dbReference type="Proteomes" id="UP000009045">
    <property type="component" value="Chromosome"/>
</dbReference>
<evidence type="ECO:0000313" key="1">
    <source>
        <dbReference type="EMBL" id="AEH78170.1"/>
    </source>
</evidence>
<dbReference type="PATRIC" id="fig|707241.3.peg.936"/>
<gene>
    <name evidence="1" type="ordered locus">SM11_chr0893</name>
</gene>